<evidence type="ECO:0000256" key="1">
    <source>
        <dbReference type="SAM" id="MobiDB-lite"/>
    </source>
</evidence>
<feature type="compositionally biased region" description="Polar residues" evidence="1">
    <location>
        <begin position="215"/>
        <end position="232"/>
    </location>
</feature>
<organism evidence="2 3">
    <name type="scientific">Lithohypha guttulata</name>
    <dbReference type="NCBI Taxonomy" id="1690604"/>
    <lineage>
        <taxon>Eukaryota</taxon>
        <taxon>Fungi</taxon>
        <taxon>Dikarya</taxon>
        <taxon>Ascomycota</taxon>
        <taxon>Pezizomycotina</taxon>
        <taxon>Eurotiomycetes</taxon>
        <taxon>Chaetothyriomycetidae</taxon>
        <taxon>Chaetothyriales</taxon>
        <taxon>Trichomeriaceae</taxon>
        <taxon>Lithohypha</taxon>
    </lineage>
</organism>
<feature type="compositionally biased region" description="Polar residues" evidence="1">
    <location>
        <begin position="421"/>
        <end position="431"/>
    </location>
</feature>
<dbReference type="AlphaFoldDB" id="A0AAN7Y776"/>
<feature type="compositionally biased region" description="Low complexity" evidence="1">
    <location>
        <begin position="234"/>
        <end position="293"/>
    </location>
</feature>
<keyword evidence="3" id="KW-1185">Reference proteome</keyword>
<comment type="caution">
    <text evidence="2">The sequence shown here is derived from an EMBL/GenBank/DDBJ whole genome shotgun (WGS) entry which is preliminary data.</text>
</comment>
<gene>
    <name evidence="2" type="ORF">LTR05_004094</name>
</gene>
<feature type="region of interest" description="Disordered" evidence="1">
    <location>
        <begin position="39"/>
        <end position="137"/>
    </location>
</feature>
<feature type="compositionally biased region" description="Pro residues" evidence="1">
    <location>
        <begin position="377"/>
        <end position="395"/>
    </location>
</feature>
<feature type="compositionally biased region" description="Acidic residues" evidence="1">
    <location>
        <begin position="80"/>
        <end position="115"/>
    </location>
</feature>
<feature type="region of interest" description="Disordered" evidence="1">
    <location>
        <begin position="1"/>
        <end position="24"/>
    </location>
</feature>
<feature type="compositionally biased region" description="Polar residues" evidence="1">
    <location>
        <begin position="39"/>
        <end position="68"/>
    </location>
</feature>
<feature type="compositionally biased region" description="Basic and acidic residues" evidence="1">
    <location>
        <begin position="615"/>
        <end position="626"/>
    </location>
</feature>
<accession>A0AAN7Y776</accession>
<feature type="compositionally biased region" description="Polar residues" evidence="1">
    <location>
        <begin position="556"/>
        <end position="601"/>
    </location>
</feature>
<feature type="region of interest" description="Disordered" evidence="1">
    <location>
        <begin position="181"/>
        <end position="676"/>
    </location>
</feature>
<name>A0AAN7Y776_9EURO</name>
<protein>
    <submittedName>
        <fullName evidence="2">Uncharacterized protein</fullName>
    </submittedName>
</protein>
<evidence type="ECO:0000313" key="2">
    <source>
        <dbReference type="EMBL" id="KAK5086923.1"/>
    </source>
</evidence>
<sequence>MAGNTNNESWMADNVVDHGLPPTFREEDFNFLENVSFADSNLDNNNQDNVEQGTVSTSSNPHLPQSSPRDPMTVDNAQSDVDDQEDVDDLPSADPEDTAGGQEEEAPSPIEEDTDSSPADQPTPNLPDIATLEAFNQDDWTDSVASRLTIPRLYAPATPHPSVLFPSSSAQSQSYPVMNALVATQGAGQQGQAQPSDNTANAQSPSTQAAQPQNTTSTAPSTGSVGTGSQQRHPLPQSTQPQTLPSSSNSQSGSGTPASSLTAATQSGRQSPSTRPPSTSTPTGTRDTGTLGPVNQSTRPQKRKNPGDNDGEPVLAALPVKKVAQSSNGTNRAEFGSAGSVPSAPNQFSHRPPPTYTPWRPSSNNPLQGPSHVSPLNMPPPSLLASRPPQPPRGAPPQQHTPSTNTGPPRHPLDFPGLSQPLHSQVPTFSNGPRPHFHPPGPSTGQTDRGNRPPVQQHGWYDFLGPDRGGSNWTGPATDIRPGYGPNAGSGCGNQRGTGYETNAGSGHGSQTGTGYGHRSDAGHVFHPGHPQSIPEYLGLATQPSPFETYTPPRIGSTTQHPAANRGGNTTSLYPNSHPQRIFQRGSNPLTTRTPPGLSTDQRGHHGHNNPFAAHRSEAAEPREGASNRSGTRNVDESRGQEVFNWDLDAEEDEGRSSILARSFSSQRFGDRRSQN</sequence>
<feature type="compositionally biased region" description="Gly residues" evidence="1">
    <location>
        <begin position="486"/>
        <end position="496"/>
    </location>
</feature>
<reference evidence="2 3" key="1">
    <citation type="submission" date="2023-08" db="EMBL/GenBank/DDBJ databases">
        <title>Black Yeasts Isolated from many extreme environments.</title>
        <authorList>
            <person name="Coleine C."/>
            <person name="Stajich J.E."/>
            <person name="Selbmann L."/>
        </authorList>
    </citation>
    <scope>NUCLEOTIDE SEQUENCE [LARGE SCALE GENOMIC DNA]</scope>
    <source>
        <strain evidence="2 3">CCFEE 5910</strain>
    </source>
</reference>
<dbReference type="EMBL" id="JAVRRJ010000003">
    <property type="protein sequence ID" value="KAK5086923.1"/>
    <property type="molecule type" value="Genomic_DNA"/>
</dbReference>
<evidence type="ECO:0000313" key="3">
    <source>
        <dbReference type="Proteomes" id="UP001309876"/>
    </source>
</evidence>
<dbReference type="Proteomes" id="UP001309876">
    <property type="component" value="Unassembled WGS sequence"/>
</dbReference>
<proteinExistence type="predicted"/>
<feature type="compositionally biased region" description="Gly residues" evidence="1">
    <location>
        <begin position="506"/>
        <end position="516"/>
    </location>
</feature>
<feature type="compositionally biased region" description="Low complexity" evidence="1">
    <location>
        <begin position="183"/>
        <end position="214"/>
    </location>
</feature>